<sequence>MSVAVINTESEVIMERITEHFNMAAVPPWPGRDFEFAVKGSNPSDDALAEMEAALTLLGSPNGIGAGYFLIQHRRQLGWKYIWKVKIWKGKNAWAEPNILFYVSDHAPIAGPREFDDQLNRLHISQKRKRDLTKAQKEGVVVHKSKDGKNVIREHRMVAKL</sequence>
<dbReference type="EMBL" id="JAPEVA010000005">
    <property type="protein sequence ID" value="KAJ4411532.1"/>
    <property type="molecule type" value="Genomic_DNA"/>
</dbReference>
<evidence type="ECO:0000313" key="1">
    <source>
        <dbReference type="EMBL" id="KAJ4411532.1"/>
    </source>
</evidence>
<accession>A0A9W9DCB7</accession>
<dbReference type="AlphaFoldDB" id="A0A9W9DCB7"/>
<dbReference type="OrthoDB" id="3798476at2759"/>
<reference evidence="1" key="1">
    <citation type="submission" date="2022-10" db="EMBL/GenBank/DDBJ databases">
        <title>Tapping the CABI collections for fungal endophytes: first genome assemblies for Collariella, Neodidymelliopsis, Ascochyta clinopodiicola, Didymella pomorum, Didymosphaeria variabile, Neocosmospora piperis and Neocucurbitaria cava.</title>
        <authorList>
            <person name="Hill R."/>
        </authorList>
    </citation>
    <scope>NUCLEOTIDE SEQUENCE</scope>
    <source>
        <strain evidence="1">IMI 355091</strain>
    </source>
</reference>
<protein>
    <submittedName>
        <fullName evidence="1">Mitochondrial import inner membrane translocase subunit tim8</fullName>
    </submittedName>
</protein>
<evidence type="ECO:0000313" key="2">
    <source>
        <dbReference type="Proteomes" id="UP001140510"/>
    </source>
</evidence>
<gene>
    <name evidence="1" type="primary">TIM8_1</name>
    <name evidence="1" type="ORF">N0V91_001316</name>
</gene>
<organism evidence="1 2">
    <name type="scientific">Didymella pomorum</name>
    <dbReference type="NCBI Taxonomy" id="749634"/>
    <lineage>
        <taxon>Eukaryota</taxon>
        <taxon>Fungi</taxon>
        <taxon>Dikarya</taxon>
        <taxon>Ascomycota</taxon>
        <taxon>Pezizomycotina</taxon>
        <taxon>Dothideomycetes</taxon>
        <taxon>Pleosporomycetidae</taxon>
        <taxon>Pleosporales</taxon>
        <taxon>Pleosporineae</taxon>
        <taxon>Didymellaceae</taxon>
        <taxon>Didymella</taxon>
    </lineage>
</organism>
<proteinExistence type="predicted"/>
<keyword evidence="2" id="KW-1185">Reference proteome</keyword>
<name>A0A9W9DCB7_9PLEO</name>
<dbReference type="Proteomes" id="UP001140510">
    <property type="component" value="Unassembled WGS sequence"/>
</dbReference>
<comment type="caution">
    <text evidence="1">The sequence shown here is derived from an EMBL/GenBank/DDBJ whole genome shotgun (WGS) entry which is preliminary data.</text>
</comment>